<dbReference type="RefSeq" id="WP_184016690.1">
    <property type="nucleotide sequence ID" value="NZ_JACHFD010000004.1"/>
</dbReference>
<dbReference type="AlphaFoldDB" id="A0A840V1M2"/>
<dbReference type="EMBL" id="JACHFD010000004">
    <property type="protein sequence ID" value="MBB5350956.1"/>
    <property type="molecule type" value="Genomic_DNA"/>
</dbReference>
<dbReference type="InterPro" id="IPR010179">
    <property type="entry name" value="CRISPR-assoc_prot_Cse3"/>
</dbReference>
<proteinExistence type="predicted"/>
<dbReference type="SUPFAM" id="SSF117987">
    <property type="entry name" value="CRISPR-associated protein"/>
    <property type="match status" value="2"/>
</dbReference>
<sequence length="209" mass="23830">MILTQARIPYDIVARPWKDGGFRDSYAWHKRVWEAFPGSPEASRDFLTRLDDTGHDFRLLILSQEPPSRPDWCPSDQWQSKTIADTFFQHRHYQFSLLANPTRKRVVRDPDGHRKKNGRREALVSRQDLIDWMSRKGEQNGFAPDLVTLKTLPRPRQAFLKKGSAGLHCATEFTGTLEVTDPELFLHAAHSGIGSAKAFGFGMLCLSPL</sequence>
<evidence type="ECO:0000313" key="1">
    <source>
        <dbReference type="EMBL" id="MBB5350956.1"/>
    </source>
</evidence>
<gene>
    <name evidence="1" type="ORF">HNR46_001190</name>
</gene>
<evidence type="ECO:0000313" key="2">
    <source>
        <dbReference type="Proteomes" id="UP000557717"/>
    </source>
</evidence>
<keyword evidence="2" id="KW-1185">Reference proteome</keyword>
<organism evidence="1 2">
    <name type="scientific">Haloferula luteola</name>
    <dbReference type="NCBI Taxonomy" id="595692"/>
    <lineage>
        <taxon>Bacteria</taxon>
        <taxon>Pseudomonadati</taxon>
        <taxon>Verrucomicrobiota</taxon>
        <taxon>Verrucomicrobiia</taxon>
        <taxon>Verrucomicrobiales</taxon>
        <taxon>Verrucomicrobiaceae</taxon>
        <taxon>Haloferula</taxon>
    </lineage>
</organism>
<name>A0A840V1M2_9BACT</name>
<accession>A0A840V1M2</accession>
<dbReference type="Gene3D" id="3.30.70.1200">
    <property type="entry name" value="Crispr-associated protein, domain 1"/>
    <property type="match status" value="1"/>
</dbReference>
<comment type="caution">
    <text evidence="1">The sequence shown here is derived from an EMBL/GenBank/DDBJ whole genome shotgun (WGS) entry which is preliminary data.</text>
</comment>
<dbReference type="SMART" id="SM01101">
    <property type="entry name" value="CRISPR_assoc"/>
    <property type="match status" value="1"/>
</dbReference>
<dbReference type="CDD" id="cd09727">
    <property type="entry name" value="Cas6_I-E"/>
    <property type="match status" value="1"/>
</dbReference>
<dbReference type="Pfam" id="PF08798">
    <property type="entry name" value="CRISPR_assoc"/>
    <property type="match status" value="1"/>
</dbReference>
<dbReference type="Proteomes" id="UP000557717">
    <property type="component" value="Unassembled WGS sequence"/>
</dbReference>
<dbReference type="NCBIfam" id="TIGR01907">
    <property type="entry name" value="casE_Cse3"/>
    <property type="match status" value="1"/>
</dbReference>
<reference evidence="1 2" key="1">
    <citation type="submission" date="2020-08" db="EMBL/GenBank/DDBJ databases">
        <title>Genomic Encyclopedia of Type Strains, Phase IV (KMG-IV): sequencing the most valuable type-strain genomes for metagenomic binning, comparative biology and taxonomic classification.</title>
        <authorList>
            <person name="Goeker M."/>
        </authorList>
    </citation>
    <scope>NUCLEOTIDE SEQUENCE [LARGE SCALE GENOMIC DNA]</scope>
    <source>
        <strain evidence="1 2">YC6886</strain>
    </source>
</reference>
<dbReference type="Gene3D" id="3.30.70.1210">
    <property type="entry name" value="Crispr-associated protein, domain 2"/>
    <property type="match status" value="1"/>
</dbReference>
<protein>
    <submittedName>
        <fullName evidence="1">CRISPR system Cascade subunit CasE</fullName>
    </submittedName>
</protein>